<name>A0ACB7SHW1_HYAAI</name>
<reference evidence="1" key="1">
    <citation type="submission" date="2020-05" db="EMBL/GenBank/DDBJ databases">
        <title>Large-scale comparative analyses of tick genomes elucidate their genetic diversity and vector capacities.</title>
        <authorList>
            <person name="Jia N."/>
            <person name="Wang J."/>
            <person name="Shi W."/>
            <person name="Du L."/>
            <person name="Sun Y."/>
            <person name="Zhan W."/>
            <person name="Jiang J."/>
            <person name="Wang Q."/>
            <person name="Zhang B."/>
            <person name="Ji P."/>
            <person name="Sakyi L.B."/>
            <person name="Cui X."/>
            <person name="Yuan T."/>
            <person name="Jiang B."/>
            <person name="Yang W."/>
            <person name="Lam T.T.-Y."/>
            <person name="Chang Q."/>
            <person name="Ding S."/>
            <person name="Wang X."/>
            <person name="Zhu J."/>
            <person name="Ruan X."/>
            <person name="Zhao L."/>
            <person name="Wei J."/>
            <person name="Que T."/>
            <person name="Du C."/>
            <person name="Cheng J."/>
            <person name="Dai P."/>
            <person name="Han X."/>
            <person name="Huang E."/>
            <person name="Gao Y."/>
            <person name="Liu J."/>
            <person name="Shao H."/>
            <person name="Ye R."/>
            <person name="Li L."/>
            <person name="Wei W."/>
            <person name="Wang X."/>
            <person name="Wang C."/>
            <person name="Yang T."/>
            <person name="Huo Q."/>
            <person name="Li W."/>
            <person name="Guo W."/>
            <person name="Chen H."/>
            <person name="Zhou L."/>
            <person name="Ni X."/>
            <person name="Tian J."/>
            <person name="Zhou Y."/>
            <person name="Sheng Y."/>
            <person name="Liu T."/>
            <person name="Pan Y."/>
            <person name="Xia L."/>
            <person name="Li J."/>
            <person name="Zhao F."/>
            <person name="Cao W."/>
        </authorList>
    </citation>
    <scope>NUCLEOTIDE SEQUENCE</scope>
    <source>
        <strain evidence="1">Hyas-2018</strain>
    </source>
</reference>
<dbReference type="EMBL" id="CM023484">
    <property type="protein sequence ID" value="KAH6933379.1"/>
    <property type="molecule type" value="Genomic_DNA"/>
</dbReference>
<evidence type="ECO:0000313" key="2">
    <source>
        <dbReference type="Proteomes" id="UP000821845"/>
    </source>
</evidence>
<protein>
    <submittedName>
        <fullName evidence="1">Uncharacterized protein</fullName>
    </submittedName>
</protein>
<organism evidence="1 2">
    <name type="scientific">Hyalomma asiaticum</name>
    <name type="common">Tick</name>
    <dbReference type="NCBI Taxonomy" id="266040"/>
    <lineage>
        <taxon>Eukaryota</taxon>
        <taxon>Metazoa</taxon>
        <taxon>Ecdysozoa</taxon>
        <taxon>Arthropoda</taxon>
        <taxon>Chelicerata</taxon>
        <taxon>Arachnida</taxon>
        <taxon>Acari</taxon>
        <taxon>Parasitiformes</taxon>
        <taxon>Ixodida</taxon>
        <taxon>Ixodoidea</taxon>
        <taxon>Ixodidae</taxon>
        <taxon>Hyalomminae</taxon>
        <taxon>Hyalomma</taxon>
    </lineage>
</organism>
<proteinExistence type="predicted"/>
<accession>A0ACB7SHW1</accession>
<dbReference type="Proteomes" id="UP000821845">
    <property type="component" value="Chromosome 4"/>
</dbReference>
<evidence type="ECO:0000313" key="1">
    <source>
        <dbReference type="EMBL" id="KAH6933379.1"/>
    </source>
</evidence>
<gene>
    <name evidence="1" type="ORF">HPB50_014488</name>
</gene>
<comment type="caution">
    <text evidence="1">The sequence shown here is derived from an EMBL/GenBank/DDBJ whole genome shotgun (WGS) entry which is preliminary data.</text>
</comment>
<sequence length="156" mass="17391">MTGEFGRPEGPCHRAARRLCSSQRQCDWPTASEPCKRASGHHQRRTRLQRRQSQLIGLPGTHVHRNGSSDWSPAAEALRPGARCRVNMRRRTVVLVRWGGVCDLREVRLPGGWLVQSSAGKFASETVGKFIASLARMVRAQDQAMILVENTSQYSG</sequence>
<keyword evidence="2" id="KW-1185">Reference proteome</keyword>